<reference evidence="2" key="3">
    <citation type="submission" date="2025-09" db="UniProtKB">
        <authorList>
            <consortium name="Ensembl"/>
        </authorList>
    </citation>
    <scope>IDENTIFICATION</scope>
</reference>
<evidence type="ECO:0000313" key="2">
    <source>
        <dbReference type="Ensembl" id="ENSPANP00000055408.1"/>
    </source>
</evidence>
<accession>A0A8I5NBG2</accession>
<evidence type="ECO:0008006" key="4">
    <source>
        <dbReference type="Google" id="ProtNLM"/>
    </source>
</evidence>
<feature type="chain" id="PRO_5035328892" description="Secreted protein" evidence="1">
    <location>
        <begin position="26"/>
        <end position="108"/>
    </location>
</feature>
<reference evidence="2 3" key="1">
    <citation type="submission" date="2012-03" db="EMBL/GenBank/DDBJ databases">
        <title>Whole Genome Assembly of Papio anubis.</title>
        <authorList>
            <person name="Liu Y.L."/>
            <person name="Abraham K.A."/>
            <person name="Akbar H.A."/>
            <person name="Ali S.A."/>
            <person name="Anosike U.A."/>
            <person name="Aqrawi P.A."/>
            <person name="Arias F.A."/>
            <person name="Attaway T.A."/>
            <person name="Awwad R.A."/>
            <person name="Babu C.B."/>
            <person name="Bandaranaike D.B."/>
            <person name="Battles P.B."/>
            <person name="Bell A.B."/>
            <person name="Beltran B.B."/>
            <person name="Berhane-Mersha D.B."/>
            <person name="Bess C.B."/>
            <person name="Bickham C.B."/>
            <person name="Bolden T.B."/>
            <person name="Carter K.C."/>
            <person name="Chau D.C."/>
            <person name="Chavez A.C."/>
            <person name="Clerc-Blankenburg K.C."/>
            <person name="Coyle M.C."/>
            <person name="Dao M.D."/>
            <person name="Davila M.L.D."/>
            <person name="Davy-Carroll L.D."/>
            <person name="Denson S.D."/>
            <person name="Dinh H.D."/>
            <person name="Fernandez S.F."/>
            <person name="Fernando P.F."/>
            <person name="Forbes L.F."/>
            <person name="Francis C.F."/>
            <person name="Francisco L.F."/>
            <person name="Fu Q.F."/>
            <person name="Garcia-Iii R.G."/>
            <person name="Garrett T.G."/>
            <person name="Gross S.G."/>
            <person name="Gubbala S.G."/>
            <person name="Hirani K.H."/>
            <person name="Hogues M.H."/>
            <person name="Hollins B.H."/>
            <person name="Jackson L.J."/>
            <person name="Javaid M.J."/>
            <person name="Jhangiani S.J."/>
            <person name="Johnson A.J."/>
            <person name="Johnson B.J."/>
            <person name="Jones J.J."/>
            <person name="Joshi V.J."/>
            <person name="Kalu J.K."/>
            <person name="Khan N.K."/>
            <person name="Korchina V.K."/>
            <person name="Kovar C.K."/>
            <person name="Lago L.L."/>
            <person name="Lara F.L."/>
            <person name="Le T.-K.L."/>
            <person name="Lee S.L."/>
            <person name="Legall-Iii F.L."/>
            <person name="Lemon S.L."/>
            <person name="Liu J.L."/>
            <person name="Liu Y.-S.L."/>
            <person name="Liyanage D.L."/>
            <person name="Lopez J.L."/>
            <person name="Lorensuhewa L.L."/>
            <person name="Mata R.M."/>
            <person name="Mathew T.M."/>
            <person name="Mercado C.M."/>
            <person name="Mercado I.M."/>
            <person name="Morales K.M."/>
            <person name="Morgan M.M."/>
            <person name="Munidasa M.M."/>
            <person name="Ngo D.N."/>
            <person name="Nguyen L.N."/>
            <person name="Nguyen T.N."/>
            <person name="Nguyen N.N."/>
            <person name="Obregon M.O."/>
            <person name="Okwuonu G.O."/>
            <person name="Ongeri F.O."/>
            <person name="Onwere C.O."/>
            <person name="Osifeso I.O."/>
            <person name="Parra A.P."/>
            <person name="Patil S.P."/>
            <person name="Perez A.P."/>
            <person name="Perez Y.P."/>
            <person name="Pham C.P."/>
            <person name="Pu L.-L.P."/>
            <person name="Puazo M.P."/>
            <person name="Quiroz J.Q."/>
            <person name="Rouhana J.R."/>
            <person name="Ruiz M.R."/>
            <person name="Ruiz S.-J.R."/>
            <person name="Saada N.S."/>
            <person name="Santibanez J.S."/>
            <person name="Scheel M.S."/>
            <person name="Schneider B.S."/>
            <person name="Simmons D.S."/>
            <person name="Sisson I.S."/>
            <person name="Tang L.-Y.T."/>
            <person name="Thornton R.T."/>
            <person name="Tisius J.T."/>
            <person name="Toledanes G.T."/>
            <person name="Trejos Z.T."/>
            <person name="Usmani K.U."/>
            <person name="Varghese R.V."/>
            <person name="Vattathil S.V."/>
            <person name="Vee V.V."/>
            <person name="Walker D.W."/>
            <person name="Weissenberger G.W."/>
            <person name="White C.W."/>
            <person name="Williams A.W."/>
            <person name="Woodworth J.W."/>
            <person name="Wright R.W."/>
            <person name="Zhu Y.Z."/>
            <person name="Han Y.H."/>
            <person name="Newsham I.N."/>
            <person name="Nazareth L.N."/>
            <person name="Worley K.W."/>
            <person name="Muzny D.M."/>
            <person name="Rogers J.R."/>
            <person name="Gibbs R.G."/>
        </authorList>
    </citation>
    <scope>NUCLEOTIDE SEQUENCE [LARGE SCALE GENOMIC DNA]</scope>
</reference>
<sequence>MPCHLSTTNFLFLFFFFFFLRRSLALSPRLECSGRISAHCKLRLPSLPPFSCFSLPSSWDYRRLPPHPASFLYFFSRDGVSLCSPGWSRSPDLVIRPSRPPKVLGLQA</sequence>
<proteinExistence type="predicted"/>
<organism evidence="2 3">
    <name type="scientific">Papio anubis</name>
    <name type="common">Olive baboon</name>
    <dbReference type="NCBI Taxonomy" id="9555"/>
    <lineage>
        <taxon>Eukaryota</taxon>
        <taxon>Metazoa</taxon>
        <taxon>Chordata</taxon>
        <taxon>Craniata</taxon>
        <taxon>Vertebrata</taxon>
        <taxon>Euteleostomi</taxon>
        <taxon>Mammalia</taxon>
        <taxon>Eutheria</taxon>
        <taxon>Euarchontoglires</taxon>
        <taxon>Primates</taxon>
        <taxon>Haplorrhini</taxon>
        <taxon>Catarrhini</taxon>
        <taxon>Cercopithecidae</taxon>
        <taxon>Cercopithecinae</taxon>
        <taxon>Papio</taxon>
    </lineage>
</organism>
<dbReference type="Ensembl" id="ENSPANT00000079052.1">
    <property type="protein sequence ID" value="ENSPANP00000055408.1"/>
    <property type="gene ID" value="ENSPANG00000043465.1"/>
</dbReference>
<name>A0A8I5NBG2_PAPAN</name>
<feature type="signal peptide" evidence="1">
    <location>
        <begin position="1"/>
        <end position="25"/>
    </location>
</feature>
<dbReference type="PANTHER" id="PTHR46254">
    <property type="entry name" value="PROTEIN GVQW1-RELATED"/>
    <property type="match status" value="1"/>
</dbReference>
<keyword evidence="1" id="KW-0732">Signal</keyword>
<dbReference type="AlphaFoldDB" id="A0A8I5NBG2"/>
<evidence type="ECO:0000313" key="3">
    <source>
        <dbReference type="Proteomes" id="UP000028761"/>
    </source>
</evidence>
<reference evidence="2" key="2">
    <citation type="submission" date="2025-08" db="UniProtKB">
        <authorList>
            <consortium name="Ensembl"/>
        </authorList>
    </citation>
    <scope>IDENTIFICATION</scope>
</reference>
<dbReference type="Proteomes" id="UP000028761">
    <property type="component" value="Chromosome X"/>
</dbReference>
<dbReference type="GeneTree" id="ENSGT00980000199842"/>
<keyword evidence="3" id="KW-1185">Reference proteome</keyword>
<protein>
    <recommendedName>
        <fullName evidence="4">Secreted protein</fullName>
    </recommendedName>
</protein>
<evidence type="ECO:0000256" key="1">
    <source>
        <dbReference type="SAM" id="SignalP"/>
    </source>
</evidence>